<gene>
    <name evidence="10" type="ORF">LSAT_V11C700344430</name>
</gene>
<comment type="similarity">
    <text evidence="3">Belongs to the C/M/P thioester hydrolase family.</text>
</comment>
<organism evidence="10 11">
    <name type="scientific">Lactuca sativa</name>
    <name type="common">Garden lettuce</name>
    <dbReference type="NCBI Taxonomy" id="4236"/>
    <lineage>
        <taxon>Eukaryota</taxon>
        <taxon>Viridiplantae</taxon>
        <taxon>Streptophyta</taxon>
        <taxon>Embryophyta</taxon>
        <taxon>Tracheophyta</taxon>
        <taxon>Spermatophyta</taxon>
        <taxon>Magnoliopsida</taxon>
        <taxon>eudicotyledons</taxon>
        <taxon>Gunneridae</taxon>
        <taxon>Pentapetalae</taxon>
        <taxon>asterids</taxon>
        <taxon>campanulids</taxon>
        <taxon>Asterales</taxon>
        <taxon>Asteraceae</taxon>
        <taxon>Cichorioideae</taxon>
        <taxon>Cichorieae</taxon>
        <taxon>Lactucinae</taxon>
        <taxon>Lactuca</taxon>
    </lineage>
</organism>
<proteinExistence type="inferred from homology"/>
<comment type="subcellular location">
    <subcellularLocation>
        <location evidence="1">Peroxisome matrix</location>
    </subcellularLocation>
</comment>
<dbReference type="InterPro" id="IPR049449">
    <property type="entry name" value="TesB_ACOT8-like_N"/>
</dbReference>
<dbReference type="InterPro" id="IPR025652">
    <property type="entry name" value="TesB_C"/>
</dbReference>
<evidence type="ECO:0000256" key="8">
    <source>
        <dbReference type="ARBA" id="ARBA00038894"/>
    </source>
</evidence>
<evidence type="ECO:0000313" key="11">
    <source>
        <dbReference type="Proteomes" id="UP000235145"/>
    </source>
</evidence>
<dbReference type="SUPFAM" id="SSF51206">
    <property type="entry name" value="cAMP-binding domain-like"/>
    <property type="match status" value="1"/>
</dbReference>
<evidence type="ECO:0000256" key="2">
    <source>
        <dbReference type="ARBA" id="ARBA00004872"/>
    </source>
</evidence>
<dbReference type="PROSITE" id="PS50042">
    <property type="entry name" value="CNMP_BINDING_3"/>
    <property type="match status" value="1"/>
</dbReference>
<dbReference type="InterPro" id="IPR018488">
    <property type="entry name" value="cNMP-bd_CS"/>
</dbReference>
<evidence type="ECO:0000313" key="10">
    <source>
        <dbReference type="EMBL" id="KAJ0196924.1"/>
    </source>
</evidence>
<keyword evidence="6" id="KW-0443">Lipid metabolism</keyword>
<feature type="domain" description="Cyclic nucleotide-binding" evidence="9">
    <location>
        <begin position="102"/>
        <end position="172"/>
    </location>
</feature>
<dbReference type="InterPro" id="IPR014710">
    <property type="entry name" value="RmlC-like_jellyroll"/>
</dbReference>
<dbReference type="GO" id="GO:0009062">
    <property type="term" value="P:fatty acid catabolic process"/>
    <property type="evidence" value="ECO:0000318"/>
    <property type="project" value="GO_Central"/>
</dbReference>
<comment type="caution">
    <text evidence="10">The sequence shown here is derived from an EMBL/GenBank/DDBJ whole genome shotgun (WGS) entry which is preliminary data.</text>
</comment>
<dbReference type="GO" id="GO:0047617">
    <property type="term" value="F:fatty acyl-CoA hydrolase activity"/>
    <property type="evidence" value="ECO:0000318"/>
    <property type="project" value="GO_Central"/>
</dbReference>
<dbReference type="SUPFAM" id="SSF54637">
    <property type="entry name" value="Thioesterase/thiol ester dehydrase-isomerase"/>
    <property type="match status" value="2"/>
</dbReference>
<evidence type="ECO:0000256" key="5">
    <source>
        <dbReference type="ARBA" id="ARBA00022801"/>
    </source>
</evidence>
<dbReference type="Gene3D" id="2.60.120.10">
    <property type="entry name" value="Jelly Rolls"/>
    <property type="match status" value="1"/>
</dbReference>
<dbReference type="AlphaFoldDB" id="A0A9R1X3U3"/>
<evidence type="ECO:0000256" key="3">
    <source>
        <dbReference type="ARBA" id="ARBA00006538"/>
    </source>
</evidence>
<comment type="subunit">
    <text evidence="4">Homotetramer.</text>
</comment>
<name>A0A9R1X3U3_LACSA</name>
<dbReference type="FunFam" id="2.40.160.210:FF:000003">
    <property type="entry name" value="Acyl-CoA thioesterase II"/>
    <property type="match status" value="1"/>
</dbReference>
<dbReference type="Proteomes" id="UP000235145">
    <property type="component" value="Unassembled WGS sequence"/>
</dbReference>
<dbReference type="InterPro" id="IPR029069">
    <property type="entry name" value="HotDog_dom_sf"/>
</dbReference>
<accession>A0A9R1X3U3</accession>
<dbReference type="CDD" id="cd03444">
    <property type="entry name" value="Thioesterase_II_repeat1"/>
    <property type="match status" value="1"/>
</dbReference>
<protein>
    <recommendedName>
        <fullName evidence="8">acyl-CoA hydrolase</fullName>
        <ecNumber evidence="8">3.1.2.20</ecNumber>
    </recommendedName>
</protein>
<dbReference type="EC" id="3.1.2.20" evidence="8"/>
<evidence type="ECO:0000256" key="1">
    <source>
        <dbReference type="ARBA" id="ARBA00004253"/>
    </source>
</evidence>
<dbReference type="Pfam" id="PF02551">
    <property type="entry name" value="Acyl_CoA_thio"/>
    <property type="match status" value="1"/>
</dbReference>
<evidence type="ECO:0000256" key="7">
    <source>
        <dbReference type="ARBA" id="ARBA00035880"/>
    </source>
</evidence>
<dbReference type="InterPro" id="IPR003703">
    <property type="entry name" value="Acyl_CoA_thio"/>
</dbReference>
<evidence type="ECO:0000256" key="4">
    <source>
        <dbReference type="ARBA" id="ARBA00011881"/>
    </source>
</evidence>
<dbReference type="PANTHER" id="PTHR11066">
    <property type="entry name" value="ACYL-COA THIOESTERASE"/>
    <property type="match status" value="1"/>
</dbReference>
<evidence type="ECO:0000256" key="6">
    <source>
        <dbReference type="ARBA" id="ARBA00023098"/>
    </source>
</evidence>
<dbReference type="GO" id="GO:0005782">
    <property type="term" value="C:peroxisomal matrix"/>
    <property type="evidence" value="ECO:0007669"/>
    <property type="project" value="UniProtKB-SubCell"/>
</dbReference>
<dbReference type="PANTHER" id="PTHR11066:SF34">
    <property type="entry name" value="ACYL-COENZYME A THIOESTERASE 8"/>
    <property type="match status" value="1"/>
</dbReference>
<dbReference type="Gene3D" id="2.40.160.210">
    <property type="entry name" value="Acyl-CoA thioesterase, double hotdog domain"/>
    <property type="match status" value="1"/>
</dbReference>
<comment type="pathway">
    <text evidence="2">Lipid metabolism; fatty acid metabolism.</text>
</comment>
<dbReference type="Pfam" id="PF00027">
    <property type="entry name" value="cNMP_binding"/>
    <property type="match status" value="1"/>
</dbReference>
<keyword evidence="5" id="KW-0378">Hydrolase</keyword>
<dbReference type="PROSITE" id="PS00888">
    <property type="entry name" value="CNMP_BINDING_1"/>
    <property type="match status" value="1"/>
</dbReference>
<dbReference type="GO" id="GO:0006637">
    <property type="term" value="P:acyl-CoA metabolic process"/>
    <property type="evidence" value="ECO:0000318"/>
    <property type="project" value="GO_Central"/>
</dbReference>
<dbReference type="NCBIfam" id="TIGR00189">
    <property type="entry name" value="tesB"/>
    <property type="match status" value="1"/>
</dbReference>
<dbReference type="InterPro" id="IPR018490">
    <property type="entry name" value="cNMP-bd_dom_sf"/>
</dbReference>
<dbReference type="InterPro" id="IPR042171">
    <property type="entry name" value="Acyl-CoA_hotdog"/>
</dbReference>
<keyword evidence="11" id="KW-1185">Reference proteome</keyword>
<reference evidence="10 11" key="1">
    <citation type="journal article" date="2017" name="Nat. Commun.">
        <title>Genome assembly with in vitro proximity ligation data and whole-genome triplication in lettuce.</title>
        <authorList>
            <person name="Reyes-Chin-Wo S."/>
            <person name="Wang Z."/>
            <person name="Yang X."/>
            <person name="Kozik A."/>
            <person name="Arikit S."/>
            <person name="Song C."/>
            <person name="Xia L."/>
            <person name="Froenicke L."/>
            <person name="Lavelle D.O."/>
            <person name="Truco M.J."/>
            <person name="Xia R."/>
            <person name="Zhu S."/>
            <person name="Xu C."/>
            <person name="Xu H."/>
            <person name="Xu X."/>
            <person name="Cox K."/>
            <person name="Korf I."/>
            <person name="Meyers B.C."/>
            <person name="Michelmore R.W."/>
        </authorList>
    </citation>
    <scope>NUCLEOTIDE SEQUENCE [LARGE SCALE GENOMIC DNA]</scope>
    <source>
        <strain evidence="11">cv. Salinas</strain>
        <tissue evidence="10">Seedlings</tissue>
    </source>
</reference>
<dbReference type="CDD" id="cd03445">
    <property type="entry name" value="Thioesterase_II_repeat2"/>
    <property type="match status" value="1"/>
</dbReference>
<dbReference type="Pfam" id="PF13622">
    <property type="entry name" value="4HBT_3"/>
    <property type="match status" value="1"/>
</dbReference>
<sequence length="516" mass="58742">MYELLCIEKIVMNEEYNLAFYFVTDVPYFRMGPFRSIIERKRSGKEKTLALPLPWRLGASLFICRLDTTGKTVFSRIIVKLWSKFNMYTTEAVIEFLGCVPLLQRLPSLSLRKIAQVVTVKHYEPHEYVVREGEAGNGIYFIWEGEAEVSGYVQADEHNRPEFQLKRYDYFGNGVAVSAQQADVIALTKLTCLVLPQEHCSLLQSKSIWSADKTLESCSLVESILHLEPIEVNIFKGITLPDAPRFGKVFGGQFIGQALAAASKTVDSLKIVHSLHVYFLLVGDLEIPIIYHVHRVRDGNSFATRRIDAIQKGNVVFTMIASFQKEEVGFDHQLPSMPAVPDPELLLSMEDLRERRLTDPRLPRTYRNKVATAKFIPWPIEIRFCEPSNSTNYDKRPASLRYWFKAKGKLSDDEALHRCVAAYTSDLIFLNVSLNPHRSKGLKTSSVSLDHSMWFHRPFRADEWLLFVISSPTAYNARGFVSGQMFNRKGELVASVTQEGLIRKVRKPPSPAVSKL</sequence>
<evidence type="ECO:0000259" key="9">
    <source>
        <dbReference type="PROSITE" id="PS50042"/>
    </source>
</evidence>
<dbReference type="EMBL" id="NBSK02000007">
    <property type="protein sequence ID" value="KAJ0196924.1"/>
    <property type="molecule type" value="Genomic_DNA"/>
</dbReference>
<dbReference type="CDD" id="cd00038">
    <property type="entry name" value="CAP_ED"/>
    <property type="match status" value="1"/>
</dbReference>
<dbReference type="SMART" id="SM00100">
    <property type="entry name" value="cNMP"/>
    <property type="match status" value="1"/>
</dbReference>
<dbReference type="InterPro" id="IPR000595">
    <property type="entry name" value="cNMP-bd_dom"/>
</dbReference>
<comment type="catalytic activity">
    <reaction evidence="7">
        <text>a fatty acyl-CoA + H2O = a fatty acid + CoA + H(+)</text>
        <dbReference type="Rhea" id="RHEA:16781"/>
        <dbReference type="ChEBI" id="CHEBI:15377"/>
        <dbReference type="ChEBI" id="CHEBI:15378"/>
        <dbReference type="ChEBI" id="CHEBI:28868"/>
        <dbReference type="ChEBI" id="CHEBI:57287"/>
        <dbReference type="ChEBI" id="CHEBI:77636"/>
        <dbReference type="EC" id="3.1.2.20"/>
    </reaction>
</comment>
<dbReference type="FunFam" id="2.60.120.10:FF:000109">
    <property type="entry name" value="Acyl-CoA thioesterase II"/>
    <property type="match status" value="1"/>
</dbReference>